<keyword evidence="3 5" id="KW-1133">Transmembrane helix</keyword>
<evidence type="ECO:0000256" key="4">
    <source>
        <dbReference type="ARBA" id="ARBA00023136"/>
    </source>
</evidence>
<comment type="caution">
    <text evidence="5">Lacks conserved residue(s) required for the propagation of feature annotation.</text>
</comment>
<evidence type="ECO:0000313" key="8">
    <source>
        <dbReference type="Proteomes" id="UP001157439"/>
    </source>
</evidence>
<evidence type="ECO:0000256" key="2">
    <source>
        <dbReference type="ARBA" id="ARBA00022692"/>
    </source>
</evidence>
<evidence type="ECO:0000256" key="1">
    <source>
        <dbReference type="ARBA" id="ARBA00022475"/>
    </source>
</evidence>
<feature type="transmembrane region" description="Helical" evidence="5">
    <location>
        <begin position="66"/>
        <end position="88"/>
    </location>
</feature>
<keyword evidence="8" id="KW-1185">Reference proteome</keyword>
<dbReference type="EMBL" id="BSPO01000002">
    <property type="protein sequence ID" value="GLS82641.1"/>
    <property type="molecule type" value="Genomic_DNA"/>
</dbReference>
<gene>
    <name evidence="5" type="primary">lapA</name>
    <name evidence="7" type="ORF">GCM10007894_06180</name>
</gene>
<keyword evidence="4 5" id="KW-0472">Membrane</keyword>
<evidence type="ECO:0000313" key="7">
    <source>
        <dbReference type="EMBL" id="GLS82641.1"/>
    </source>
</evidence>
<evidence type="ECO:0000259" key="6">
    <source>
        <dbReference type="Pfam" id="PF06305"/>
    </source>
</evidence>
<evidence type="ECO:0000256" key="5">
    <source>
        <dbReference type="HAMAP-Rule" id="MF_01948"/>
    </source>
</evidence>
<comment type="similarity">
    <text evidence="5">Belongs to the LapA family.</text>
</comment>
<feature type="transmembrane region" description="Helical" evidence="5">
    <location>
        <begin position="27"/>
        <end position="46"/>
    </location>
</feature>
<keyword evidence="5" id="KW-0997">Cell inner membrane</keyword>
<evidence type="ECO:0000256" key="3">
    <source>
        <dbReference type="ARBA" id="ARBA00022989"/>
    </source>
</evidence>
<proteinExistence type="inferred from homology"/>
<dbReference type="Proteomes" id="UP001157439">
    <property type="component" value="Unassembled WGS sequence"/>
</dbReference>
<accession>A0AA37WY34</accession>
<dbReference type="Pfam" id="PF06305">
    <property type="entry name" value="LapA_dom"/>
    <property type="match status" value="1"/>
</dbReference>
<dbReference type="GO" id="GO:0005886">
    <property type="term" value="C:plasma membrane"/>
    <property type="evidence" value="ECO:0007669"/>
    <property type="project" value="UniProtKB-SubCell"/>
</dbReference>
<dbReference type="GO" id="GO:0008653">
    <property type="term" value="P:lipopolysaccharide metabolic process"/>
    <property type="evidence" value="ECO:0007669"/>
    <property type="project" value="InterPro"/>
</dbReference>
<dbReference type="AlphaFoldDB" id="A0AA37WY34"/>
<dbReference type="InterPro" id="IPR010445">
    <property type="entry name" value="LapA_dom"/>
</dbReference>
<feature type="domain" description="Lipopolysaccharide assembly protein A" evidence="6">
    <location>
        <begin position="46"/>
        <end position="106"/>
    </location>
</feature>
<comment type="function">
    <text evidence="5">Involved in the assembly of lipopolysaccharide (LPS).</text>
</comment>
<reference evidence="7 8" key="1">
    <citation type="journal article" date="2014" name="Int. J. Syst. Evol. Microbiol.">
        <title>Complete genome sequence of Corynebacterium casei LMG S-19264T (=DSM 44701T), isolated from a smear-ripened cheese.</title>
        <authorList>
            <consortium name="US DOE Joint Genome Institute (JGI-PGF)"/>
            <person name="Walter F."/>
            <person name="Albersmeier A."/>
            <person name="Kalinowski J."/>
            <person name="Ruckert C."/>
        </authorList>
    </citation>
    <scope>NUCLEOTIDE SEQUENCE [LARGE SCALE GENOMIC DNA]</scope>
    <source>
        <strain evidence="7 8">NBRC 112785</strain>
    </source>
</reference>
<keyword evidence="1 5" id="KW-1003">Cell membrane</keyword>
<sequence length="119" mass="13376">MSLAKPRKLKDNQGKTYWLRKEAVKTLLVAVIVILLFLIALAFGAQNEQLVSINYFVAQGEFRLPVVLSVTFIAGFASCWLISIVFVVKLKLALRKATRLLHKQQKPNHNTKPVTTDNA</sequence>
<protein>
    <recommendedName>
        <fullName evidence="5">Probable lipopolysaccharide assembly protein A</fullName>
    </recommendedName>
</protein>
<keyword evidence="2 5" id="KW-0812">Transmembrane</keyword>
<dbReference type="InterPro" id="IPR032906">
    <property type="entry name" value="LapA"/>
</dbReference>
<comment type="subcellular location">
    <subcellularLocation>
        <location evidence="5">Cell inner membrane</location>
        <topology evidence="5">Multi-pass membrane protein</topology>
    </subcellularLocation>
</comment>
<comment type="caution">
    <text evidence="7">The sequence shown here is derived from an EMBL/GenBank/DDBJ whole genome shotgun (WGS) entry which is preliminary data.</text>
</comment>
<name>A0AA37WY34_9GAMM</name>
<dbReference type="HAMAP" id="MF_01948">
    <property type="entry name" value="LPS_assembly_LapA"/>
    <property type="match status" value="1"/>
</dbReference>
<organism evidence="7 8">
    <name type="scientific">Paraferrimonas haliotis</name>
    <dbReference type="NCBI Taxonomy" id="2013866"/>
    <lineage>
        <taxon>Bacteria</taxon>
        <taxon>Pseudomonadati</taxon>
        <taxon>Pseudomonadota</taxon>
        <taxon>Gammaproteobacteria</taxon>
        <taxon>Alteromonadales</taxon>
        <taxon>Ferrimonadaceae</taxon>
        <taxon>Paraferrimonas</taxon>
    </lineage>
</organism>